<evidence type="ECO:0000256" key="6">
    <source>
        <dbReference type="ARBA" id="ARBA00023288"/>
    </source>
</evidence>
<keyword evidence="5" id="KW-0472">Membrane</keyword>
<dbReference type="AlphaFoldDB" id="A0A3D9IFD5"/>
<reference evidence="10 11" key="1">
    <citation type="submission" date="2018-07" db="EMBL/GenBank/DDBJ databases">
        <title>Genomic Encyclopedia of Type Strains, Phase III (KMG-III): the genomes of soil and plant-associated and newly described type strains.</title>
        <authorList>
            <person name="Whitman W."/>
        </authorList>
    </citation>
    <scope>NUCLEOTIDE SEQUENCE [LARGE SCALE GENOMIC DNA]</scope>
    <source>
        <strain evidence="10 11">CECT 8236</strain>
    </source>
</reference>
<feature type="domain" description="ABC transporter substrate-binding protein PnrA-like" evidence="9">
    <location>
        <begin position="54"/>
        <end position="341"/>
    </location>
</feature>
<keyword evidence="6" id="KW-0449">Lipoprotein</keyword>
<evidence type="ECO:0000259" key="9">
    <source>
        <dbReference type="Pfam" id="PF02608"/>
    </source>
</evidence>
<comment type="similarity">
    <text evidence="2">Belongs to the BMP lipoprotein family.</text>
</comment>
<evidence type="ECO:0000256" key="4">
    <source>
        <dbReference type="ARBA" id="ARBA00022729"/>
    </source>
</evidence>
<evidence type="ECO:0000313" key="10">
    <source>
        <dbReference type="EMBL" id="RED60458.1"/>
    </source>
</evidence>
<protein>
    <submittedName>
        <fullName evidence="10">Basic membrane protein A</fullName>
    </submittedName>
</protein>
<dbReference type="PROSITE" id="PS51257">
    <property type="entry name" value="PROKAR_LIPOPROTEIN"/>
    <property type="match status" value="1"/>
</dbReference>
<sequence length="353" mass="37122">MKKPLLLVLMFVVLGGVLAACGSKNENNAPSSSNASETTPASASESASPDAKPKKIALITPEPIGVNPFFQLMDEGFKKAGEEFGVEVKTIESTDPASIEQNIRTAAAGDYDLIITSTFQVEDALKKIAPEFPDKSFAVIDTVIDLPNVRSVAFREHEASYLLGAAAALISKSGTVGNVVAMDIPLMAKYTHGFEQGAKSVNPDVKVLVNYVGGFTDPAKAKELAILQNSQGADFIAGMSAVGDLGVFEAAGEKGFYTSGQDSDNTDGKQVILAQLKGTDAVAYETVKDFVAGNFTYGVRDYGLKEGGVGLTYVNKEGKSPLSEAIGQENVDKLKKINDDIVAGTVVVELPAQ</sequence>
<evidence type="ECO:0000256" key="8">
    <source>
        <dbReference type="SAM" id="SignalP"/>
    </source>
</evidence>
<proteinExistence type="inferred from homology"/>
<dbReference type="OrthoDB" id="9784230at2"/>
<dbReference type="PANTHER" id="PTHR34296:SF2">
    <property type="entry name" value="ABC TRANSPORTER GUANOSINE-BINDING PROTEIN NUPN"/>
    <property type="match status" value="1"/>
</dbReference>
<dbReference type="InterPro" id="IPR003760">
    <property type="entry name" value="PnrA-like"/>
</dbReference>
<dbReference type="Gene3D" id="3.40.50.2300">
    <property type="match status" value="2"/>
</dbReference>
<keyword evidence="4 8" id="KW-0732">Signal</keyword>
<dbReference type="InterPro" id="IPR050957">
    <property type="entry name" value="BMP_lipoprotein"/>
</dbReference>
<evidence type="ECO:0000313" key="11">
    <source>
        <dbReference type="Proteomes" id="UP000256869"/>
    </source>
</evidence>
<comment type="subcellular location">
    <subcellularLocation>
        <location evidence="1">Cell membrane</location>
        <topology evidence="1">Lipid-anchor</topology>
    </subcellularLocation>
</comment>
<evidence type="ECO:0000256" key="1">
    <source>
        <dbReference type="ARBA" id="ARBA00004193"/>
    </source>
</evidence>
<evidence type="ECO:0000256" key="5">
    <source>
        <dbReference type="ARBA" id="ARBA00023136"/>
    </source>
</evidence>
<dbReference type="Proteomes" id="UP000256869">
    <property type="component" value="Unassembled WGS sequence"/>
</dbReference>
<feature type="signal peptide" evidence="8">
    <location>
        <begin position="1"/>
        <end position="19"/>
    </location>
</feature>
<gene>
    <name evidence="10" type="ORF">DFP95_106250</name>
</gene>
<dbReference type="InterPro" id="IPR028082">
    <property type="entry name" value="Peripla_BP_I"/>
</dbReference>
<name>A0A3D9IFD5_9BACL</name>
<evidence type="ECO:0000256" key="2">
    <source>
        <dbReference type="ARBA" id="ARBA00008610"/>
    </source>
</evidence>
<dbReference type="RefSeq" id="WP_115993164.1">
    <property type="nucleotide sequence ID" value="NZ_QRDY01000006.1"/>
</dbReference>
<dbReference type="CDD" id="cd06304">
    <property type="entry name" value="PBP1_BmpA_Med_PnrA-like"/>
    <property type="match status" value="1"/>
</dbReference>
<feature type="region of interest" description="Disordered" evidence="7">
    <location>
        <begin position="25"/>
        <end position="54"/>
    </location>
</feature>
<keyword evidence="3" id="KW-1003">Cell membrane</keyword>
<organism evidence="10 11">
    <name type="scientific">Cohnella lupini</name>
    <dbReference type="NCBI Taxonomy" id="1294267"/>
    <lineage>
        <taxon>Bacteria</taxon>
        <taxon>Bacillati</taxon>
        <taxon>Bacillota</taxon>
        <taxon>Bacilli</taxon>
        <taxon>Bacillales</taxon>
        <taxon>Paenibacillaceae</taxon>
        <taxon>Cohnella</taxon>
    </lineage>
</organism>
<evidence type="ECO:0000256" key="7">
    <source>
        <dbReference type="SAM" id="MobiDB-lite"/>
    </source>
</evidence>
<accession>A0A3D9IFD5</accession>
<feature type="compositionally biased region" description="Low complexity" evidence="7">
    <location>
        <begin position="25"/>
        <end position="50"/>
    </location>
</feature>
<keyword evidence="11" id="KW-1185">Reference proteome</keyword>
<dbReference type="Pfam" id="PF02608">
    <property type="entry name" value="Bmp"/>
    <property type="match status" value="1"/>
</dbReference>
<dbReference type="EMBL" id="QRDY01000006">
    <property type="protein sequence ID" value="RED60458.1"/>
    <property type="molecule type" value="Genomic_DNA"/>
</dbReference>
<dbReference type="SUPFAM" id="SSF53822">
    <property type="entry name" value="Periplasmic binding protein-like I"/>
    <property type="match status" value="1"/>
</dbReference>
<comment type="caution">
    <text evidence="10">The sequence shown here is derived from an EMBL/GenBank/DDBJ whole genome shotgun (WGS) entry which is preliminary data.</text>
</comment>
<feature type="chain" id="PRO_5039332391" evidence="8">
    <location>
        <begin position="20"/>
        <end position="353"/>
    </location>
</feature>
<dbReference type="GO" id="GO:0005886">
    <property type="term" value="C:plasma membrane"/>
    <property type="evidence" value="ECO:0007669"/>
    <property type="project" value="UniProtKB-SubCell"/>
</dbReference>
<evidence type="ECO:0000256" key="3">
    <source>
        <dbReference type="ARBA" id="ARBA00022475"/>
    </source>
</evidence>
<dbReference type="PANTHER" id="PTHR34296">
    <property type="entry name" value="TRANSCRIPTIONAL ACTIVATOR PROTEIN MED"/>
    <property type="match status" value="1"/>
</dbReference>